<dbReference type="SMART" id="SM01008">
    <property type="entry name" value="Ald_Xan_dh_C"/>
    <property type="match status" value="1"/>
</dbReference>
<organism evidence="2 3">
    <name type="scientific">Alterisphingorhabdus coralli</name>
    <dbReference type="NCBI Taxonomy" id="3071408"/>
    <lineage>
        <taxon>Bacteria</taxon>
        <taxon>Pseudomonadati</taxon>
        <taxon>Pseudomonadota</taxon>
        <taxon>Alphaproteobacteria</taxon>
        <taxon>Sphingomonadales</taxon>
        <taxon>Sphingomonadaceae</taxon>
        <taxon>Alterisphingorhabdus (ex Yan et al. 2024)</taxon>
    </lineage>
</organism>
<dbReference type="RefSeq" id="WP_317083016.1">
    <property type="nucleotide sequence ID" value="NZ_CP136594.1"/>
</dbReference>
<dbReference type="InterPro" id="IPR036856">
    <property type="entry name" value="Ald_Oxase/Xan_DH_a/b_sf"/>
</dbReference>
<dbReference type="InterPro" id="IPR006311">
    <property type="entry name" value="TAT_signal"/>
</dbReference>
<dbReference type="GO" id="GO:0016491">
    <property type="term" value="F:oxidoreductase activity"/>
    <property type="evidence" value="ECO:0007669"/>
    <property type="project" value="InterPro"/>
</dbReference>
<dbReference type="SUPFAM" id="SSF54665">
    <property type="entry name" value="CO dehydrogenase molybdoprotein N-domain-like"/>
    <property type="match status" value="1"/>
</dbReference>
<sequence>MPSITRRQILIGGGVAAGLVVGWAALPTQLANPMQADGDESLFNAYLRIAPSGAVIIAIPQLEMGHGVSTLLAQIVAQELGADWRAVAIEPARPGAIYGNKALIRRWAPVIAPMDSGATLADSEYLVQRYAENTPFMISGDNSALAGYLQPCREAGAAARVMLAQAAAARWETDWELCAVDKGFVRYLGATVNDMEQRLSFAELASEAAAIAPLDILPLRPEPPGENDTMIAEGTRTAFPRLDLPTKVDGSANFAGDIRLPDMLFAAVRHGPPGDSRLLGIQRKRANGITGLVDVVKHKRWVATLASNWWAANKALAAIRPRFATYGPMADDADSEAALEKALRDTSGFRLEKQGDVEEVLEQGEVYRADYSAAAALHAPIETTSATARWSAAGDESGERVEIWYAAQAPHQVAEDVARALDISTSAVTIYAPTSGGSFGARFDSRAAVQAALLARHSKRPVQVIWSRGEDQIQTYPRPAALAQLSAATDRNGTILAWQHKIAAPATGREAMARLLWQSPAHKARQDNAAMHDRSMVAGAIPPYRIPAFAVDHHPADIGYPTGLLRGHADTLNAFFRESFIDELAHRAEREPLSYRMQMLGNAPRLAACLTMVATLSGWDGGTAGSGQGLACHVMDGAMIAMIVRVQRGAEGVRVREISAAVDIGHIINEDIVRQQIESGIIFGMAQALGASSGHAKGLANARRLSDLSLPRLADTPEITISFVDNDQPSTDADALAVPVVAPAIANALFSATNVRFRQLPLI</sequence>
<evidence type="ECO:0000259" key="1">
    <source>
        <dbReference type="SMART" id="SM01008"/>
    </source>
</evidence>
<dbReference type="PANTHER" id="PTHR47495">
    <property type="entry name" value="ALDEHYDE DEHYDROGENASE"/>
    <property type="match status" value="1"/>
</dbReference>
<dbReference type="SUPFAM" id="SSF56003">
    <property type="entry name" value="Molybdenum cofactor-binding domain"/>
    <property type="match status" value="2"/>
</dbReference>
<dbReference type="EMBL" id="CP136594">
    <property type="protein sequence ID" value="WOE75805.1"/>
    <property type="molecule type" value="Genomic_DNA"/>
</dbReference>
<dbReference type="InterPro" id="IPR037165">
    <property type="entry name" value="AldOxase/xan_DH_Mopterin-bd_sf"/>
</dbReference>
<accession>A0AA97FB31</accession>
<proteinExistence type="predicted"/>
<dbReference type="InterPro" id="IPR046867">
    <property type="entry name" value="AldOxase/xan_DH_MoCoBD2"/>
</dbReference>
<keyword evidence="3" id="KW-1185">Reference proteome</keyword>
<dbReference type="InterPro" id="IPR052516">
    <property type="entry name" value="N-heterocyclic_Hydroxylase"/>
</dbReference>
<dbReference type="Gene3D" id="3.90.1170.50">
    <property type="entry name" value="Aldehyde oxidase/xanthine dehydrogenase, a/b hammerhead"/>
    <property type="match status" value="1"/>
</dbReference>
<dbReference type="Pfam" id="PF20256">
    <property type="entry name" value="MoCoBD_2"/>
    <property type="match status" value="1"/>
</dbReference>
<reference evidence="2 3" key="1">
    <citation type="submission" date="2023-10" db="EMBL/GenBank/DDBJ databases">
        <title>Complete genome sequence of a Sphingomonadaceae bacterium.</title>
        <authorList>
            <person name="Yan C."/>
        </authorList>
    </citation>
    <scope>NUCLEOTIDE SEQUENCE [LARGE SCALE GENOMIC DNA]</scope>
    <source>
        <strain evidence="2 3">SCSIO 66989</strain>
    </source>
</reference>
<dbReference type="PIRSF" id="PIRSF036389">
    <property type="entry name" value="IOR_B"/>
    <property type="match status" value="1"/>
</dbReference>
<dbReference type="Gene3D" id="3.30.365.10">
    <property type="entry name" value="Aldehyde oxidase/xanthine dehydrogenase, molybdopterin binding domain"/>
    <property type="match status" value="4"/>
</dbReference>
<gene>
    <name evidence="2" type="ORF">RB602_03575</name>
</gene>
<dbReference type="Pfam" id="PF02738">
    <property type="entry name" value="MoCoBD_1"/>
    <property type="match status" value="1"/>
</dbReference>
<dbReference type="KEGG" id="acoa:RB602_03575"/>
<dbReference type="InterPro" id="IPR012368">
    <property type="entry name" value="OxRdtase_Mopterin-bd_su_IorB"/>
</dbReference>
<dbReference type="AlphaFoldDB" id="A0AA97FB31"/>
<feature type="domain" description="Aldehyde oxidase/xanthine dehydrogenase a/b hammerhead" evidence="1">
    <location>
        <begin position="249"/>
        <end position="330"/>
    </location>
</feature>
<protein>
    <submittedName>
        <fullName evidence="2">Molybdopterin cofactor-binding domain-containing protein</fullName>
    </submittedName>
</protein>
<dbReference type="Proteomes" id="UP001302429">
    <property type="component" value="Chromosome"/>
</dbReference>
<dbReference type="InterPro" id="IPR008274">
    <property type="entry name" value="AldOxase/xan_DH_MoCoBD1"/>
</dbReference>
<dbReference type="PANTHER" id="PTHR47495:SF1">
    <property type="entry name" value="BLL3820 PROTEIN"/>
    <property type="match status" value="1"/>
</dbReference>
<evidence type="ECO:0000313" key="3">
    <source>
        <dbReference type="Proteomes" id="UP001302429"/>
    </source>
</evidence>
<dbReference type="PROSITE" id="PS51318">
    <property type="entry name" value="TAT"/>
    <property type="match status" value="1"/>
</dbReference>
<name>A0AA97FB31_9SPHN</name>
<evidence type="ECO:0000313" key="2">
    <source>
        <dbReference type="EMBL" id="WOE75805.1"/>
    </source>
</evidence>
<dbReference type="InterPro" id="IPR000674">
    <property type="entry name" value="Ald_Oxase/Xan_DH_a/b"/>
</dbReference>